<dbReference type="Pfam" id="PF00300">
    <property type="entry name" value="His_Phos_1"/>
    <property type="match status" value="1"/>
</dbReference>
<feature type="signal peptide" evidence="2">
    <location>
        <begin position="1"/>
        <end position="25"/>
    </location>
</feature>
<reference evidence="3" key="1">
    <citation type="submission" date="2021-05" db="EMBL/GenBank/DDBJ databases">
        <authorList>
            <person name="Pietrasiak N."/>
            <person name="Ward R."/>
            <person name="Stajich J.E."/>
            <person name="Kurbessoian T."/>
        </authorList>
    </citation>
    <scope>NUCLEOTIDE SEQUENCE</scope>
    <source>
        <strain evidence="3">GSE-TBD4-15B</strain>
    </source>
</reference>
<dbReference type="EMBL" id="JAHHHV010000037">
    <property type="protein sequence ID" value="MBW4465287.1"/>
    <property type="molecule type" value="Genomic_DNA"/>
</dbReference>
<organism evidence="3 4">
    <name type="scientific">Pegethrix bostrychoides GSE-TBD4-15B</name>
    <dbReference type="NCBI Taxonomy" id="2839662"/>
    <lineage>
        <taxon>Bacteria</taxon>
        <taxon>Bacillati</taxon>
        <taxon>Cyanobacteriota</taxon>
        <taxon>Cyanophyceae</taxon>
        <taxon>Oculatellales</taxon>
        <taxon>Oculatellaceae</taxon>
        <taxon>Pegethrix</taxon>
    </lineage>
</organism>
<gene>
    <name evidence="3" type="ORF">KME07_07585</name>
</gene>
<feature type="chain" id="PRO_5037900797" evidence="2">
    <location>
        <begin position="26"/>
        <end position="236"/>
    </location>
</feature>
<feature type="region of interest" description="Disordered" evidence="1">
    <location>
        <begin position="32"/>
        <end position="60"/>
    </location>
</feature>
<dbReference type="CDD" id="cd07040">
    <property type="entry name" value="HP"/>
    <property type="match status" value="1"/>
</dbReference>
<evidence type="ECO:0000313" key="3">
    <source>
        <dbReference type="EMBL" id="MBW4465287.1"/>
    </source>
</evidence>
<keyword evidence="2" id="KW-0732">Signal</keyword>
<dbReference type="InterPro" id="IPR029033">
    <property type="entry name" value="His_PPase_superfam"/>
</dbReference>
<protein>
    <submittedName>
        <fullName evidence="3">Histidine phosphatase family protein</fullName>
    </submittedName>
</protein>
<dbReference type="SUPFAM" id="SSF53254">
    <property type="entry name" value="Phosphoglycerate mutase-like"/>
    <property type="match status" value="1"/>
</dbReference>
<dbReference type="Gene3D" id="3.40.50.1240">
    <property type="entry name" value="Phosphoglycerate mutase-like"/>
    <property type="match status" value="1"/>
</dbReference>
<evidence type="ECO:0000313" key="4">
    <source>
        <dbReference type="Proteomes" id="UP000707356"/>
    </source>
</evidence>
<name>A0A951U5A2_9CYAN</name>
<proteinExistence type="predicted"/>
<feature type="compositionally biased region" description="Low complexity" evidence="1">
    <location>
        <begin position="32"/>
        <end position="48"/>
    </location>
</feature>
<dbReference type="InterPro" id="IPR013078">
    <property type="entry name" value="His_Pase_superF_clade-1"/>
</dbReference>
<evidence type="ECO:0000256" key="1">
    <source>
        <dbReference type="SAM" id="MobiDB-lite"/>
    </source>
</evidence>
<sequence>MQISIRFFSTAIALSLASLCLASCAGSSSDGSQASTASTASTPAIAPTQQPPASSPSVPLAELAPKSSAEAALWAELRQGTGYVMLFRHALAPGTGDPAGFQLGDCSTQRNLSAVGQQQAVRLGELLRQQNITVSRVLSSQWCRCLETAELMNLGEVEPLPILNSFFQDRSRESAQTEQLRQLILENQDSAGVTVMVTHQVNITAISGMVPQSGAAVVMRAATPGQIEFVGELDPG</sequence>
<dbReference type="Proteomes" id="UP000707356">
    <property type="component" value="Unassembled WGS sequence"/>
</dbReference>
<evidence type="ECO:0000256" key="2">
    <source>
        <dbReference type="SAM" id="SignalP"/>
    </source>
</evidence>
<comment type="caution">
    <text evidence="3">The sequence shown here is derived from an EMBL/GenBank/DDBJ whole genome shotgun (WGS) entry which is preliminary data.</text>
</comment>
<reference evidence="3" key="2">
    <citation type="journal article" date="2022" name="Microbiol. Resour. Announc.">
        <title>Metagenome Sequencing to Explore Phylogenomics of Terrestrial Cyanobacteria.</title>
        <authorList>
            <person name="Ward R.D."/>
            <person name="Stajich J.E."/>
            <person name="Johansen J.R."/>
            <person name="Huntemann M."/>
            <person name="Clum A."/>
            <person name="Foster B."/>
            <person name="Foster B."/>
            <person name="Roux S."/>
            <person name="Palaniappan K."/>
            <person name="Varghese N."/>
            <person name="Mukherjee S."/>
            <person name="Reddy T.B.K."/>
            <person name="Daum C."/>
            <person name="Copeland A."/>
            <person name="Chen I.A."/>
            <person name="Ivanova N.N."/>
            <person name="Kyrpides N.C."/>
            <person name="Shapiro N."/>
            <person name="Eloe-Fadrosh E.A."/>
            <person name="Pietrasiak N."/>
        </authorList>
    </citation>
    <scope>NUCLEOTIDE SEQUENCE</scope>
    <source>
        <strain evidence="3">GSE-TBD4-15B</strain>
    </source>
</reference>
<accession>A0A951U5A2</accession>
<dbReference type="AlphaFoldDB" id="A0A951U5A2"/>